<evidence type="ECO:0000313" key="2">
    <source>
        <dbReference type="Proteomes" id="UP000887566"/>
    </source>
</evidence>
<sequence length="120" mass="13472">MRRWTNTGRRNSRIGRRNSQSVDKRAICLQRSTRLNARAHIATMNNVADHPPTDCPQRLRARLASSPTSVLAHSYRPIVEQKRSVNQADLCSRRVPLGLVSAMRGQQYGQEGGSAPIARR</sequence>
<dbReference type="AlphaFoldDB" id="A0A914X2Y0"/>
<dbReference type="Proteomes" id="UP000887566">
    <property type="component" value="Unplaced"/>
</dbReference>
<protein>
    <submittedName>
        <fullName evidence="3">Uncharacterized protein</fullName>
    </submittedName>
</protein>
<proteinExistence type="predicted"/>
<dbReference type="WBParaSite" id="PSAMB.scaffold611size45706.g7388.t1">
    <property type="protein sequence ID" value="PSAMB.scaffold611size45706.g7388.t1"/>
    <property type="gene ID" value="PSAMB.scaffold611size45706.g7388"/>
</dbReference>
<evidence type="ECO:0000313" key="3">
    <source>
        <dbReference type="WBParaSite" id="PSAMB.scaffold611size45706.g7388.t1"/>
    </source>
</evidence>
<feature type="region of interest" description="Disordered" evidence="1">
    <location>
        <begin position="1"/>
        <end position="23"/>
    </location>
</feature>
<accession>A0A914X2Y0</accession>
<name>A0A914X2Y0_9BILA</name>
<evidence type="ECO:0000256" key="1">
    <source>
        <dbReference type="SAM" id="MobiDB-lite"/>
    </source>
</evidence>
<reference evidence="3" key="1">
    <citation type="submission" date="2022-11" db="UniProtKB">
        <authorList>
            <consortium name="WormBaseParasite"/>
        </authorList>
    </citation>
    <scope>IDENTIFICATION</scope>
</reference>
<keyword evidence="2" id="KW-1185">Reference proteome</keyword>
<organism evidence="2 3">
    <name type="scientific">Plectus sambesii</name>
    <dbReference type="NCBI Taxonomy" id="2011161"/>
    <lineage>
        <taxon>Eukaryota</taxon>
        <taxon>Metazoa</taxon>
        <taxon>Ecdysozoa</taxon>
        <taxon>Nematoda</taxon>
        <taxon>Chromadorea</taxon>
        <taxon>Plectida</taxon>
        <taxon>Plectina</taxon>
        <taxon>Plectoidea</taxon>
        <taxon>Plectidae</taxon>
        <taxon>Plectus</taxon>
    </lineage>
</organism>